<dbReference type="AlphaFoldDB" id="A0ABD0PWE2"/>
<proteinExistence type="predicted"/>
<evidence type="ECO:0000256" key="1">
    <source>
        <dbReference type="ARBA" id="ARBA00004308"/>
    </source>
</evidence>
<keyword evidence="3" id="KW-0677">Repeat</keyword>
<feature type="non-terminal residue" evidence="5">
    <location>
        <position position="86"/>
    </location>
</feature>
<comment type="caution">
    <text evidence="5">The sequence shown here is derived from an EMBL/GenBank/DDBJ whole genome shotgun (WGS) entry which is preliminary data.</text>
</comment>
<keyword evidence="2" id="KW-0597">Phosphoprotein</keyword>
<keyword evidence="6" id="KW-1185">Reference proteome</keyword>
<keyword evidence="4" id="KW-0472">Membrane</keyword>
<evidence type="ECO:0000313" key="6">
    <source>
        <dbReference type="Proteomes" id="UP001529510"/>
    </source>
</evidence>
<evidence type="ECO:0000256" key="3">
    <source>
        <dbReference type="ARBA" id="ARBA00022737"/>
    </source>
</evidence>
<feature type="non-terminal residue" evidence="5">
    <location>
        <position position="1"/>
    </location>
</feature>
<dbReference type="Proteomes" id="UP001529510">
    <property type="component" value="Unassembled WGS sequence"/>
</dbReference>
<gene>
    <name evidence="5" type="ORF">M9458_027252</name>
</gene>
<evidence type="ECO:0000256" key="4">
    <source>
        <dbReference type="ARBA" id="ARBA00023136"/>
    </source>
</evidence>
<dbReference type="EMBL" id="JAMKFB020000013">
    <property type="protein sequence ID" value="KAL0178358.1"/>
    <property type="molecule type" value="Genomic_DNA"/>
</dbReference>
<protein>
    <submittedName>
        <fullName evidence="5">Uncharacterized protein</fullName>
    </submittedName>
</protein>
<evidence type="ECO:0000313" key="5">
    <source>
        <dbReference type="EMBL" id="KAL0178358.1"/>
    </source>
</evidence>
<dbReference type="PANTHER" id="PTHR14514">
    <property type="entry name" value="PKA ANCHORING PROTEIN"/>
    <property type="match status" value="1"/>
</dbReference>
<accession>A0ABD0PWE2</accession>
<evidence type="ECO:0000256" key="2">
    <source>
        <dbReference type="ARBA" id="ARBA00022553"/>
    </source>
</evidence>
<sequence length="86" mass="9906">VEQAATVLEQVDAELPDSSRENLTGDELQELLLFWSQYQDRLDCEHRALSALELRAARLLGVPPHLEQAPPIELCQELRTLQERYH</sequence>
<reference evidence="5 6" key="1">
    <citation type="submission" date="2024-05" db="EMBL/GenBank/DDBJ databases">
        <title>Genome sequencing and assembly of Indian major carp, Cirrhinus mrigala (Hamilton, 1822).</title>
        <authorList>
            <person name="Mohindra V."/>
            <person name="Chowdhury L.M."/>
            <person name="Lal K."/>
            <person name="Jena J.K."/>
        </authorList>
    </citation>
    <scope>NUCLEOTIDE SEQUENCE [LARGE SCALE GENOMIC DNA]</scope>
    <source>
        <strain evidence="5">CM1030</strain>
        <tissue evidence="5">Blood</tissue>
    </source>
</reference>
<organism evidence="5 6">
    <name type="scientific">Cirrhinus mrigala</name>
    <name type="common">Mrigala</name>
    <dbReference type="NCBI Taxonomy" id="683832"/>
    <lineage>
        <taxon>Eukaryota</taxon>
        <taxon>Metazoa</taxon>
        <taxon>Chordata</taxon>
        <taxon>Craniata</taxon>
        <taxon>Vertebrata</taxon>
        <taxon>Euteleostomi</taxon>
        <taxon>Actinopterygii</taxon>
        <taxon>Neopterygii</taxon>
        <taxon>Teleostei</taxon>
        <taxon>Ostariophysi</taxon>
        <taxon>Cypriniformes</taxon>
        <taxon>Cyprinidae</taxon>
        <taxon>Labeoninae</taxon>
        <taxon>Labeonini</taxon>
        <taxon>Cirrhinus</taxon>
    </lineage>
</organism>
<dbReference type="PANTHER" id="PTHR14514:SF4">
    <property type="entry name" value="NESPRIN-2"/>
    <property type="match status" value="1"/>
</dbReference>
<name>A0ABD0PWE2_CIRMR</name>
<comment type="subcellular location">
    <subcellularLocation>
        <location evidence="1">Endomembrane system</location>
    </subcellularLocation>
</comment>